<proteinExistence type="predicted"/>
<dbReference type="OrthoDB" id="10263222at2759"/>
<feature type="compositionally biased region" description="Acidic residues" evidence="1">
    <location>
        <begin position="226"/>
        <end position="237"/>
    </location>
</feature>
<dbReference type="GO" id="GO:0000470">
    <property type="term" value="P:maturation of LSU-rRNA"/>
    <property type="evidence" value="ECO:0007669"/>
    <property type="project" value="TreeGrafter"/>
</dbReference>
<dbReference type="GO" id="GO:0000460">
    <property type="term" value="P:maturation of 5.8S rRNA"/>
    <property type="evidence" value="ECO:0007669"/>
    <property type="project" value="TreeGrafter"/>
</dbReference>
<name>A0A2J8AE81_9CHLO</name>
<evidence type="ECO:0000313" key="2">
    <source>
        <dbReference type="EMBL" id="PNH10806.1"/>
    </source>
</evidence>
<dbReference type="PANTHER" id="PTHR15002">
    <property type="entry name" value="RIBOSOMAL BIOGENESIS PROTEIN LAS1L"/>
    <property type="match status" value="1"/>
</dbReference>
<feature type="region of interest" description="Disordered" evidence="1">
    <location>
        <begin position="103"/>
        <end position="122"/>
    </location>
</feature>
<reference evidence="2 3" key="1">
    <citation type="journal article" date="2017" name="Mol. Biol. Evol.">
        <title>The 4-celled Tetrabaena socialis nuclear genome reveals the essential components for genetic control of cell number at the origin of multicellularity in the volvocine lineage.</title>
        <authorList>
            <person name="Featherston J."/>
            <person name="Arakaki Y."/>
            <person name="Hanschen E.R."/>
            <person name="Ferris P.J."/>
            <person name="Michod R.E."/>
            <person name="Olson B.J.S.C."/>
            <person name="Nozaki H."/>
            <person name="Durand P.M."/>
        </authorList>
    </citation>
    <scope>NUCLEOTIDE SEQUENCE [LARGE SCALE GENOMIC DNA]</scope>
    <source>
        <strain evidence="2 3">NIES-571</strain>
    </source>
</reference>
<sequence length="288" mass="30355">MSGRPVPWASWEEWHALREDLWSPDPARQESGLQQVSAWRLRGKLPLGVDATAHLLDVSAALSASHESSFGSSWPVTVDEMCITWLYRSTSISFSTTTLPETDTCGRRAGGGGRSRRIGSAPGAWRRLEQSGQRKHVGPPGCAVGLPRALVDVRHEATHSELPSLPLLRAAAEAALGWLRDSYWDGQCRALAAAEERIRSLLTCLADSWRAAAAAGLSGGGGGAAADDEDDEEEGGEEATGSAAAYSGAEGQRARKAAVSELRSLVTPAFSAVLLGPLLDCTNGELGG</sequence>
<dbReference type="PANTHER" id="PTHR15002:SF0">
    <property type="entry name" value="RIBOSOMAL BIOGENESIS PROTEIN LAS1L"/>
    <property type="match status" value="1"/>
</dbReference>
<dbReference type="GO" id="GO:0004519">
    <property type="term" value="F:endonuclease activity"/>
    <property type="evidence" value="ECO:0007669"/>
    <property type="project" value="InterPro"/>
</dbReference>
<comment type="caution">
    <text evidence="2">The sequence shown here is derived from an EMBL/GenBank/DDBJ whole genome shotgun (WGS) entry which is preliminary data.</text>
</comment>
<dbReference type="GO" id="GO:0030687">
    <property type="term" value="C:preribosome, large subunit precursor"/>
    <property type="evidence" value="ECO:0007669"/>
    <property type="project" value="TreeGrafter"/>
</dbReference>
<dbReference type="EMBL" id="PGGS01000046">
    <property type="protein sequence ID" value="PNH10806.1"/>
    <property type="molecule type" value="Genomic_DNA"/>
</dbReference>
<protein>
    <submittedName>
        <fullName evidence="2">LAS1-like protein</fullName>
    </submittedName>
</protein>
<dbReference type="Proteomes" id="UP000236333">
    <property type="component" value="Unassembled WGS sequence"/>
</dbReference>
<dbReference type="InterPro" id="IPR007174">
    <property type="entry name" value="Las1"/>
</dbReference>
<evidence type="ECO:0000256" key="1">
    <source>
        <dbReference type="SAM" id="MobiDB-lite"/>
    </source>
</evidence>
<organism evidence="2 3">
    <name type="scientific">Tetrabaena socialis</name>
    <dbReference type="NCBI Taxonomy" id="47790"/>
    <lineage>
        <taxon>Eukaryota</taxon>
        <taxon>Viridiplantae</taxon>
        <taxon>Chlorophyta</taxon>
        <taxon>core chlorophytes</taxon>
        <taxon>Chlorophyceae</taxon>
        <taxon>CS clade</taxon>
        <taxon>Chlamydomonadales</taxon>
        <taxon>Tetrabaenaceae</taxon>
        <taxon>Tetrabaena</taxon>
    </lineage>
</organism>
<feature type="region of interest" description="Disordered" evidence="1">
    <location>
        <begin position="219"/>
        <end position="251"/>
    </location>
</feature>
<dbReference type="GO" id="GO:0090730">
    <property type="term" value="C:Las1 complex"/>
    <property type="evidence" value="ECO:0007669"/>
    <property type="project" value="InterPro"/>
</dbReference>
<feature type="compositionally biased region" description="Low complexity" evidence="1">
    <location>
        <begin position="239"/>
        <end position="251"/>
    </location>
</feature>
<evidence type="ECO:0000313" key="3">
    <source>
        <dbReference type="Proteomes" id="UP000236333"/>
    </source>
</evidence>
<dbReference type="Pfam" id="PF04031">
    <property type="entry name" value="Las1"/>
    <property type="match status" value="2"/>
</dbReference>
<gene>
    <name evidence="2" type="ORF">TSOC_002419</name>
</gene>
<accession>A0A2J8AE81</accession>
<keyword evidence="3" id="KW-1185">Reference proteome</keyword>
<dbReference type="AlphaFoldDB" id="A0A2J8AE81"/>